<accession>A0ABP0J6K7</accession>
<dbReference type="Gene3D" id="3.40.50.300">
    <property type="entry name" value="P-loop containing nucleotide triphosphate hydrolases"/>
    <property type="match status" value="1"/>
</dbReference>
<dbReference type="InterPro" id="IPR051927">
    <property type="entry name" value="Zn_Chap_cDPG_Synth"/>
</dbReference>
<protein>
    <recommendedName>
        <fullName evidence="6">CobW C-terminal domain-containing protein</fullName>
    </recommendedName>
</protein>
<evidence type="ECO:0000256" key="2">
    <source>
        <dbReference type="ARBA" id="ARBA00022801"/>
    </source>
</evidence>
<comment type="catalytic activity">
    <reaction evidence="5">
        <text>GTP + H2O = GDP + phosphate + H(+)</text>
        <dbReference type="Rhea" id="RHEA:19669"/>
        <dbReference type="ChEBI" id="CHEBI:15377"/>
        <dbReference type="ChEBI" id="CHEBI:15378"/>
        <dbReference type="ChEBI" id="CHEBI:37565"/>
        <dbReference type="ChEBI" id="CHEBI:43474"/>
        <dbReference type="ChEBI" id="CHEBI:58189"/>
    </reaction>
    <physiologicalReaction direction="left-to-right" evidence="5">
        <dbReference type="Rhea" id="RHEA:19670"/>
    </physiologicalReaction>
</comment>
<dbReference type="Gene3D" id="3.30.1220.10">
    <property type="entry name" value="CobW-like, C-terminal domain"/>
    <property type="match status" value="1"/>
</dbReference>
<dbReference type="InterPro" id="IPR036627">
    <property type="entry name" value="CobW-likC_sf"/>
</dbReference>
<dbReference type="SUPFAM" id="SSF52540">
    <property type="entry name" value="P-loop containing nucleoside triphosphate hydrolases"/>
    <property type="match status" value="1"/>
</dbReference>
<keyword evidence="1" id="KW-0547">Nucleotide-binding</keyword>
<dbReference type="SMART" id="SM00833">
    <property type="entry name" value="CobW_C"/>
    <property type="match status" value="1"/>
</dbReference>
<keyword evidence="3" id="KW-0143">Chaperone</keyword>
<evidence type="ECO:0000256" key="3">
    <source>
        <dbReference type="ARBA" id="ARBA00023186"/>
    </source>
</evidence>
<keyword evidence="8" id="KW-1185">Reference proteome</keyword>
<feature type="domain" description="CobW C-terminal" evidence="6">
    <location>
        <begin position="287"/>
        <end position="393"/>
    </location>
</feature>
<organism evidence="7 8">
    <name type="scientific">Durusdinium trenchii</name>
    <dbReference type="NCBI Taxonomy" id="1381693"/>
    <lineage>
        <taxon>Eukaryota</taxon>
        <taxon>Sar</taxon>
        <taxon>Alveolata</taxon>
        <taxon>Dinophyceae</taxon>
        <taxon>Suessiales</taxon>
        <taxon>Symbiodiniaceae</taxon>
        <taxon>Durusdinium</taxon>
    </lineage>
</organism>
<dbReference type="InterPro" id="IPR011629">
    <property type="entry name" value="CobW-like_C"/>
</dbReference>
<dbReference type="CDD" id="cd03112">
    <property type="entry name" value="CobW-like"/>
    <property type="match status" value="1"/>
</dbReference>
<evidence type="ECO:0000313" key="8">
    <source>
        <dbReference type="Proteomes" id="UP001642484"/>
    </source>
</evidence>
<reference evidence="7 8" key="1">
    <citation type="submission" date="2024-02" db="EMBL/GenBank/DDBJ databases">
        <authorList>
            <person name="Chen Y."/>
            <person name="Shah S."/>
            <person name="Dougan E. K."/>
            <person name="Thang M."/>
            <person name="Chan C."/>
        </authorList>
    </citation>
    <scope>NUCLEOTIDE SEQUENCE [LARGE SCALE GENOMIC DNA]</scope>
</reference>
<gene>
    <name evidence="7" type="ORF">CCMP2556_LOCUS9904</name>
</gene>
<dbReference type="PANTHER" id="PTHR43603">
    <property type="entry name" value="COBW DOMAIN-CONTAINING PROTEIN DDB_G0274527"/>
    <property type="match status" value="1"/>
</dbReference>
<comment type="similarity">
    <text evidence="4">Belongs to the SIMIBI class G3E GTPase family. ZNG1 subfamily.</text>
</comment>
<keyword evidence="2" id="KW-0378">Hydrolase</keyword>
<dbReference type="PANTHER" id="PTHR43603:SF1">
    <property type="entry name" value="ZINC-REGULATED GTPASE METALLOPROTEIN ACTIVATOR 1"/>
    <property type="match status" value="1"/>
</dbReference>
<dbReference type="Proteomes" id="UP001642484">
    <property type="component" value="Unassembled WGS sequence"/>
</dbReference>
<sequence>MKIEACDDITTLGSVSNYGGSVSTSEGNGKLPVTLLSGFLGAGKTTLLTHVLNNREGIRVAVLVNDMASVNIDAQLLQDHVQLSESKDKMVELHNGCICCTLREDLIESVRALALEGRFDYLLIESTGISEPMPVAATFAATDAMGVPMLGGVAELDTLVTVIDCLNFLKDYHCRDKAVDRDELGAEATDQRSIVDLLVDQVEIANVLVLNKTDLVSAKELECLKRIFHKLNPSARLIESQFGAVKPQLLINTRSFDLQTASLLPGWVAELQGRGSQHTPETEEYGISSFIYRRMCPFHPDRLEGLVGGAFPGVLRSKGFAWCASQHDTSLEWSQAGAVMSLTEGYAWRQLQLPVIGEAGKEVDYYSGRRQELVFIGAHMQENEIRQALDKALVTDEEFALGPSKWSSWKKLVTPNHQHHGHSSCEEGCQPEIEEWSDMMLDWFPELVDPEILARPDVAISKLSDQELKAALSVRGIEFGKDEERQALEEMLRPHW</sequence>
<evidence type="ECO:0000259" key="6">
    <source>
        <dbReference type="SMART" id="SM00833"/>
    </source>
</evidence>
<name>A0ABP0J6K7_9DINO</name>
<evidence type="ECO:0000313" key="7">
    <source>
        <dbReference type="EMBL" id="CAK9010002.1"/>
    </source>
</evidence>
<dbReference type="Pfam" id="PF02492">
    <property type="entry name" value="cobW"/>
    <property type="match status" value="1"/>
</dbReference>
<proteinExistence type="inferred from homology"/>
<dbReference type="InterPro" id="IPR003495">
    <property type="entry name" value="CobW/HypB/UreG_nucleotide-bd"/>
</dbReference>
<comment type="caution">
    <text evidence="7">The sequence shown here is derived from an EMBL/GenBank/DDBJ whole genome shotgun (WGS) entry which is preliminary data.</text>
</comment>
<dbReference type="InterPro" id="IPR027417">
    <property type="entry name" value="P-loop_NTPase"/>
</dbReference>
<evidence type="ECO:0000256" key="4">
    <source>
        <dbReference type="ARBA" id="ARBA00034320"/>
    </source>
</evidence>
<evidence type="ECO:0000256" key="5">
    <source>
        <dbReference type="ARBA" id="ARBA00049117"/>
    </source>
</evidence>
<evidence type="ECO:0000256" key="1">
    <source>
        <dbReference type="ARBA" id="ARBA00022741"/>
    </source>
</evidence>
<dbReference type="EMBL" id="CAXAMN010004558">
    <property type="protein sequence ID" value="CAK9010002.1"/>
    <property type="molecule type" value="Genomic_DNA"/>
</dbReference>
<dbReference type="Pfam" id="PF07683">
    <property type="entry name" value="CobW_C"/>
    <property type="match status" value="1"/>
</dbReference>